<dbReference type="PANTHER" id="PTHR43404">
    <property type="entry name" value="LIPOPOLYSACCHARIDE CHOLINEPHOSPHOTRANSFERASE LICD"/>
    <property type="match status" value="1"/>
</dbReference>
<dbReference type="InterPro" id="IPR052942">
    <property type="entry name" value="LPS_cholinephosphotransferase"/>
</dbReference>
<dbReference type="Proteomes" id="UP000011863">
    <property type="component" value="Chromosome"/>
</dbReference>
<dbReference type="RefSeq" id="WP_015442572.1">
    <property type="nucleotide sequence ID" value="NC_020520.1"/>
</dbReference>
<evidence type="ECO:0000313" key="4">
    <source>
        <dbReference type="Proteomes" id="UP000011863"/>
    </source>
</evidence>
<proteinExistence type="predicted"/>
<dbReference type="CDD" id="cd00761">
    <property type="entry name" value="Glyco_tranf_GTA_type"/>
    <property type="match status" value="1"/>
</dbReference>
<keyword evidence="4" id="KW-1185">Reference proteome</keyword>
<feature type="domain" description="LicD/FKTN/FKRP nucleotidyltransferase" evidence="2">
    <location>
        <begin position="636"/>
        <end position="857"/>
    </location>
</feature>
<evidence type="ECO:0000313" key="3">
    <source>
        <dbReference type="EMBL" id="BAN03325.1"/>
    </source>
</evidence>
<dbReference type="PANTHER" id="PTHR43404:SF2">
    <property type="entry name" value="LIPOPOLYSACCHARIDE CHOLINEPHOSPHOTRANSFERASE LICD"/>
    <property type="match status" value="1"/>
</dbReference>
<keyword evidence="3" id="KW-0808">Transferase</keyword>
<dbReference type="KEGG" id="aym:YM304_30110"/>
<dbReference type="Gene3D" id="3.90.550.10">
    <property type="entry name" value="Spore Coat Polysaccharide Biosynthesis Protein SpsA, Chain A"/>
    <property type="match status" value="1"/>
</dbReference>
<feature type="domain" description="Glycosyltransferase 2-like" evidence="1">
    <location>
        <begin position="23"/>
        <end position="181"/>
    </location>
</feature>
<protein>
    <submittedName>
        <fullName evidence="3">Glycosyltransferase</fullName>
        <ecNumber evidence="3">2.4.-.-</ecNumber>
    </submittedName>
</protein>
<organism evidence="3 4">
    <name type="scientific">Ilumatobacter coccineus (strain NBRC 103263 / KCTC 29153 / YM16-304)</name>
    <dbReference type="NCBI Taxonomy" id="1313172"/>
    <lineage>
        <taxon>Bacteria</taxon>
        <taxon>Bacillati</taxon>
        <taxon>Actinomycetota</taxon>
        <taxon>Acidimicrobiia</taxon>
        <taxon>Acidimicrobiales</taxon>
        <taxon>Ilumatobacteraceae</taxon>
        <taxon>Ilumatobacter</taxon>
    </lineage>
</organism>
<dbReference type="InterPro" id="IPR001173">
    <property type="entry name" value="Glyco_trans_2-like"/>
</dbReference>
<accession>A0A6C7EE11</accession>
<dbReference type="EMBL" id="AP012057">
    <property type="protein sequence ID" value="BAN03325.1"/>
    <property type="molecule type" value="Genomic_DNA"/>
</dbReference>
<dbReference type="GO" id="GO:0009100">
    <property type="term" value="P:glycoprotein metabolic process"/>
    <property type="evidence" value="ECO:0007669"/>
    <property type="project" value="UniProtKB-ARBA"/>
</dbReference>
<name>A0A6C7EE11_ILUCY</name>
<dbReference type="SUPFAM" id="SSF53448">
    <property type="entry name" value="Nucleotide-diphospho-sugar transferases"/>
    <property type="match status" value="1"/>
</dbReference>
<dbReference type="GO" id="GO:0016757">
    <property type="term" value="F:glycosyltransferase activity"/>
    <property type="evidence" value="ECO:0007669"/>
    <property type="project" value="UniProtKB-KW"/>
</dbReference>
<dbReference type="AlphaFoldDB" id="A0A6C7EE11"/>
<keyword evidence="3" id="KW-0328">Glycosyltransferase</keyword>
<reference evidence="3 4" key="1">
    <citation type="journal article" date="2013" name="Int. J. Syst. Evol. Microbiol.">
        <title>Ilumatobacter nonamiense sp. nov. and Ilumatobacter coccineum sp. nov., isolated from seashore sand.</title>
        <authorList>
            <person name="Matsumoto A."/>
            <person name="Kasai H."/>
            <person name="Matsuo Y."/>
            <person name="Shizuri Y."/>
            <person name="Ichikawa N."/>
            <person name="Fujita N."/>
            <person name="Omura S."/>
            <person name="Takahashi Y."/>
        </authorList>
    </citation>
    <scope>NUCLEOTIDE SEQUENCE [LARGE SCALE GENOMIC DNA]</scope>
    <source>
        <strain evidence="4">NBRC 103263 / KCTC 29153 / YM16-304</strain>
    </source>
</reference>
<dbReference type="InterPro" id="IPR029044">
    <property type="entry name" value="Nucleotide-diphossugar_trans"/>
</dbReference>
<dbReference type="Pfam" id="PF04991">
    <property type="entry name" value="LicD"/>
    <property type="match status" value="1"/>
</dbReference>
<evidence type="ECO:0000259" key="1">
    <source>
        <dbReference type="Pfam" id="PF00535"/>
    </source>
</evidence>
<sequence length="881" mass="101420">MEQSRLSEDAPRSDHDRSRPHVSVIVPVYNVQEYLADCLDSLLGQTLDSLEIIAVDDGSTDDSSRILAEYASAHPDRIRSFTKPNGGLSDARNFGIGRARGEYIGFVDSDDWVDAEMFEAMYERAIETDSEAVVCGARLHMYQDDVEVEDAARNIDLRGSISNFGNSVTQNPHILFSSHSYACTKLFHRRLFDEWGFEFPIGQWFEDSALIYNIMYAANRVSCLQDNFYHYRFNRSGAITTTLSPKIFDIFKSCDSILDFYRDKKIGHPRIDHVLEQLVRTHIIGRYQLFLENTDKGYQQPKLTWAEKRLSWAFVRRAFQYLDTEFPGWKARYKYKSAGAGVPVWWRARKSLPLMFVLIFVPQVGLSSFRRLLLKARKTQRKATKLFASPATRKQRKVAAGKEEAKLVKKRKGLQKHGFEVLDRLDASFQKAGVSYFADFGTLLGFVRDGGFMRHDLDLDIGAFADDDEKLDVYAALLDAGFVHYRTYLFEERVVEYSFHSLDEYGQKSVKFDINFYENVDGKSRCWLFHYLPDAGLPLRARFATEMNYSQIVGTEMLEVQGHEVPVPKDYERLLTEKYGPSWRTPDPSWVYWDSPAATPLEPLGRYVTHYQMPAHRIPDLQAEQLKVLEAFEHVCKEHGFRFYLAEGTLLGAVRHQGYIPWDDDIDVSMPRDDYERLLALPSDAWPTGYGMWNHVTDPNYHLPFSKVVARAHNGFRNTFPPTVEHQFSGPRMDIFPLDRVAHAHSPEQDAVAKQIRVLRNAMLVKAGYPGKKKTAAMPAGLEFIPMTVFQDWIRSLATLSNDDPEATYLVNWSSSYSHLKQTFAEDWYGEPSMVQFEGKPRPCPQKSERILTTIYGDYMELPPEDERQNASHYMICDKWA</sequence>
<dbReference type="Pfam" id="PF00535">
    <property type="entry name" value="Glycos_transf_2"/>
    <property type="match status" value="1"/>
</dbReference>
<dbReference type="InterPro" id="IPR007074">
    <property type="entry name" value="LicD/FKTN/FKRP_NTP_transf"/>
</dbReference>
<evidence type="ECO:0000259" key="2">
    <source>
        <dbReference type="Pfam" id="PF04991"/>
    </source>
</evidence>
<gene>
    <name evidence="3" type="ORF">YM304_30110</name>
</gene>
<dbReference type="EC" id="2.4.-.-" evidence="3"/>
<dbReference type="OrthoDB" id="3171021at2"/>